<keyword evidence="2" id="KW-0812">Transmembrane</keyword>
<feature type="region of interest" description="Disordered" evidence="1">
    <location>
        <begin position="1"/>
        <end position="69"/>
    </location>
</feature>
<gene>
    <name evidence="3" type="ORF">GA0074694_0766</name>
</gene>
<dbReference type="RefSeq" id="WP_091452442.1">
    <property type="nucleotide sequence ID" value="NZ_FMHU01000001.1"/>
</dbReference>
<accession>A0A1C6RBD5</accession>
<dbReference type="AlphaFoldDB" id="A0A1C6RBD5"/>
<keyword evidence="2" id="KW-1133">Transmembrane helix</keyword>
<keyword evidence="2" id="KW-0472">Membrane</keyword>
<evidence type="ECO:0000256" key="1">
    <source>
        <dbReference type="SAM" id="MobiDB-lite"/>
    </source>
</evidence>
<sequence length="345" mass="35491">MFASASPAAGPDPWSDDGPPAGFPPPRVGPGLDDLVGPRKRRGPRRFRPGDPLARRPDDEADDEIDEEEIEPVEIDKRLSLTIAGFAVLLGLGLVLAAQTSGPGHRLPFAIVIFGVQLLFVLAWTMATRPPALLVVALVGAATAGVADTVALQTAEARLIPLLYVAAGNLVVALLGQLVRRVDRRRLTDSFGTTLLIVAGVAGFATLLPLSRIPAGTQTITVSLTATALALTVARITDAVLPWPRLAPQVPRGAAGVVIGAMLGTLAGSVLGSFLVGFTPTSGALVGLVTAATAVLADLAVGYAEAGRLMAGEPPTFWIARHMQGPLGGIALAAPAAYLVCVLFL</sequence>
<feature type="transmembrane region" description="Helical" evidence="2">
    <location>
        <begin position="107"/>
        <end position="125"/>
    </location>
</feature>
<name>A0A1C6RBD5_9ACTN</name>
<dbReference type="Proteomes" id="UP000198906">
    <property type="component" value="Unassembled WGS sequence"/>
</dbReference>
<dbReference type="STRING" id="47866.GA0074694_0766"/>
<feature type="transmembrane region" description="Helical" evidence="2">
    <location>
        <begin position="284"/>
        <end position="304"/>
    </location>
</feature>
<dbReference type="EMBL" id="FMHU01000001">
    <property type="protein sequence ID" value="SCL14443.1"/>
    <property type="molecule type" value="Genomic_DNA"/>
</dbReference>
<organism evidence="3 4">
    <name type="scientific">Micromonospora inyonensis</name>
    <dbReference type="NCBI Taxonomy" id="47866"/>
    <lineage>
        <taxon>Bacteria</taxon>
        <taxon>Bacillati</taxon>
        <taxon>Actinomycetota</taxon>
        <taxon>Actinomycetes</taxon>
        <taxon>Micromonosporales</taxon>
        <taxon>Micromonosporaceae</taxon>
        <taxon>Micromonospora</taxon>
    </lineage>
</organism>
<evidence type="ECO:0000313" key="4">
    <source>
        <dbReference type="Proteomes" id="UP000198906"/>
    </source>
</evidence>
<evidence type="ECO:0008006" key="5">
    <source>
        <dbReference type="Google" id="ProtNLM"/>
    </source>
</evidence>
<feature type="transmembrane region" description="Helical" evidence="2">
    <location>
        <begin position="159"/>
        <end position="179"/>
    </location>
</feature>
<feature type="transmembrane region" description="Helical" evidence="2">
    <location>
        <begin position="253"/>
        <end position="278"/>
    </location>
</feature>
<feature type="compositionally biased region" description="Acidic residues" evidence="1">
    <location>
        <begin position="59"/>
        <end position="69"/>
    </location>
</feature>
<feature type="transmembrane region" description="Helical" evidence="2">
    <location>
        <begin position="191"/>
        <end position="208"/>
    </location>
</feature>
<proteinExistence type="predicted"/>
<evidence type="ECO:0000313" key="3">
    <source>
        <dbReference type="EMBL" id="SCL14443.1"/>
    </source>
</evidence>
<feature type="transmembrane region" description="Helical" evidence="2">
    <location>
        <begin position="325"/>
        <end position="344"/>
    </location>
</feature>
<feature type="compositionally biased region" description="Basic residues" evidence="1">
    <location>
        <begin position="38"/>
        <end position="47"/>
    </location>
</feature>
<reference evidence="4" key="1">
    <citation type="submission" date="2016-06" db="EMBL/GenBank/DDBJ databases">
        <authorList>
            <person name="Varghese N."/>
        </authorList>
    </citation>
    <scope>NUCLEOTIDE SEQUENCE [LARGE SCALE GENOMIC DNA]</scope>
    <source>
        <strain evidence="4">DSM 46123</strain>
    </source>
</reference>
<keyword evidence="4" id="KW-1185">Reference proteome</keyword>
<feature type="transmembrane region" description="Helical" evidence="2">
    <location>
        <begin position="79"/>
        <end position="101"/>
    </location>
</feature>
<protein>
    <recommendedName>
        <fullName evidence="5">CDP-diglyceride synthetase</fullName>
    </recommendedName>
</protein>
<feature type="transmembrane region" description="Helical" evidence="2">
    <location>
        <begin position="132"/>
        <end position="153"/>
    </location>
</feature>
<evidence type="ECO:0000256" key="2">
    <source>
        <dbReference type="SAM" id="Phobius"/>
    </source>
</evidence>